<feature type="domain" description="KRAB" evidence="1">
    <location>
        <begin position="6"/>
        <end position="75"/>
    </location>
</feature>
<dbReference type="PANTHER" id="PTHR23232">
    <property type="entry name" value="KRAB DOMAIN C2H2 ZINC FINGER"/>
    <property type="match status" value="1"/>
</dbReference>
<dbReference type="InterPro" id="IPR036051">
    <property type="entry name" value="KRAB_dom_sf"/>
</dbReference>
<evidence type="ECO:0000313" key="2">
    <source>
        <dbReference type="Proteomes" id="UP000189704"/>
    </source>
</evidence>
<dbReference type="CDD" id="cd07765">
    <property type="entry name" value="KRAB_A-box"/>
    <property type="match status" value="1"/>
</dbReference>
<name>A0A3Q0EBM8_CARSF</name>
<dbReference type="InterPro" id="IPR001909">
    <property type="entry name" value="KRAB"/>
</dbReference>
<dbReference type="Pfam" id="PF01352">
    <property type="entry name" value="KRAB"/>
    <property type="match status" value="1"/>
</dbReference>
<dbReference type="AlphaFoldDB" id="A0A3Q0EBM8"/>
<reference evidence="3" key="1">
    <citation type="submission" date="2025-08" db="UniProtKB">
        <authorList>
            <consortium name="RefSeq"/>
        </authorList>
    </citation>
    <scope>IDENTIFICATION</scope>
</reference>
<gene>
    <name evidence="3" type="primary">LOC103268618</name>
</gene>
<organism evidence="2 3">
    <name type="scientific">Carlito syrichta</name>
    <name type="common">Philippine tarsier</name>
    <name type="synonym">Tarsius syrichta</name>
    <dbReference type="NCBI Taxonomy" id="1868482"/>
    <lineage>
        <taxon>Eukaryota</taxon>
        <taxon>Metazoa</taxon>
        <taxon>Chordata</taxon>
        <taxon>Craniata</taxon>
        <taxon>Vertebrata</taxon>
        <taxon>Euteleostomi</taxon>
        <taxon>Mammalia</taxon>
        <taxon>Eutheria</taxon>
        <taxon>Euarchontoglires</taxon>
        <taxon>Primates</taxon>
        <taxon>Haplorrhini</taxon>
        <taxon>Tarsiiformes</taxon>
        <taxon>Tarsiidae</taxon>
        <taxon>Carlito</taxon>
    </lineage>
</organism>
<dbReference type="SMART" id="SM00349">
    <property type="entry name" value="KRAB"/>
    <property type="match status" value="1"/>
</dbReference>
<dbReference type="InterPro" id="IPR050169">
    <property type="entry name" value="Krueppel_C2H2_ZnF"/>
</dbReference>
<proteinExistence type="predicted"/>
<dbReference type="SUPFAM" id="SSF109640">
    <property type="entry name" value="KRAB domain (Kruppel-associated box)"/>
    <property type="match status" value="1"/>
</dbReference>
<sequence>MSQGSVTFQDVVIDFSKEEWEFLNPAQRDLYTTVMLNYHNLVWLGLSISKSVISLLEHRKLPWMIGKKGIRNPLPDESGGEIKELSTKRLLKKYYLSLTQK</sequence>
<dbReference type="Proteomes" id="UP000189704">
    <property type="component" value="Unplaced"/>
</dbReference>
<accession>A0A3Q0EBM8</accession>
<dbReference type="GeneID" id="103268618"/>
<keyword evidence="2" id="KW-1185">Reference proteome</keyword>
<dbReference type="PROSITE" id="PS50805">
    <property type="entry name" value="KRAB"/>
    <property type="match status" value="1"/>
</dbReference>
<dbReference type="KEGG" id="csyr:103268618"/>
<evidence type="ECO:0000259" key="1">
    <source>
        <dbReference type="PROSITE" id="PS50805"/>
    </source>
</evidence>
<dbReference type="GO" id="GO:0006355">
    <property type="term" value="P:regulation of DNA-templated transcription"/>
    <property type="evidence" value="ECO:0007669"/>
    <property type="project" value="InterPro"/>
</dbReference>
<evidence type="ECO:0000313" key="3">
    <source>
        <dbReference type="RefSeq" id="XP_021572327.1"/>
    </source>
</evidence>
<dbReference type="OrthoDB" id="654211at2759"/>
<protein>
    <submittedName>
        <fullName evidence="3">Zinc finger protein 140-like</fullName>
    </submittedName>
</protein>
<dbReference type="PANTHER" id="PTHR23232:SF157">
    <property type="entry name" value="ZINC FINGER PROTEIN 525"/>
    <property type="match status" value="1"/>
</dbReference>
<dbReference type="RefSeq" id="XP_021572327.1">
    <property type="nucleotide sequence ID" value="XM_021716652.1"/>
</dbReference>
<dbReference type="Gene3D" id="6.10.140.140">
    <property type="match status" value="1"/>
</dbReference>